<sequence length="1057" mass="118961">MGHEHDPHQVPLSRMLSDYSVEEDRPGFFNLSYADDIHTSIDYYASQHFQGNGSSSSSKSPTPTTCSGKATLATPYLKPEKNHMTHSTNPMVTVTDWTDPLRASDEQKPKPETSDEIDNKEAARALNSNAEQNLEEGKPPVFLDSQASNLQPSEANPRDAFVRKLSSFIKKNIRDPMTPKAFRSFAHTAEWIGPVDILTCSGLIFFPPNKTLGAQLEASVLGVIFIMISGAYNYAGLACLAAYNSRENPQAYGAPLITAAFIIFSSLLLGYLRTKYTRLYTPCVAAQITLFFALFLNMRRGNLPAKCDGETGAVTFSDETQNALKLTNELLQEVVKTYLFVGNDARPPEDLETTRLLLRNSLGTLNSVGREAMYELSVDRFAPWDYKWIGSTITTVGQILGSMLLLVCKEYSVLPRDPDVAPPGPLHRNETLIVQIKRNRDFSISDSQIYMALLNTVRDPVTRITEVCSRAVKHIQSQLKIKKPRPQPPSSASSLSEQANQANVNIPLVDNYESSKIIEELEQAIAEFETTEALCSQVLREMGLDTKPRDELFMVFTFLFCTREVARKLLKLAKFQKELCKLRVKARRIWWPAVGIYTLLSAPRYDDLIQVPEKDLDLTDQEDPNPPENGRIHQHFRYRLWLFLMWFQKPEFKFSVKFTLALCLTAIPAFVSGTYDWFIQVHGNWGLVTVCVVMNQTVGATISIGIYRIIGTILGGLWGYLGWLASKGNPYIILVFTYIIAIPCWFFFITKPQTKIHSVSLITYMVIIFSMYNAAVIQKEEITSSALLLAVLRTANLIAAIVISLLVEMLLWPTFYSLGVLFSRIISVYMMEKDSSAMLEAKYDIKRLTSKLQSSITKATALLAPSAQEPRLRDDFQEQTYVDIITKVQNLLDWSSTMRTSILQIEDRLRVMLANRLVKRRKDVVAAVLLHFYCISGAFKSKSPLPPYLPSARVARLRLLSKIRKVSIFQNLGNKSLHSDNDADDGFVFTYWYSYAGSLIEIVEEQEELGDLVKQIVGEIEFLMCDVSPNTDRTPTTSIDIERMADAAGLLVPKAAR</sequence>
<feature type="transmembrane region" description="Helical" evidence="6">
    <location>
        <begin position="252"/>
        <end position="273"/>
    </location>
</feature>
<dbReference type="EMBL" id="MCFE01000665">
    <property type="protein sequence ID" value="ORX82626.1"/>
    <property type="molecule type" value="Genomic_DNA"/>
</dbReference>
<feature type="transmembrane region" description="Helical" evidence="6">
    <location>
        <begin position="218"/>
        <end position="240"/>
    </location>
</feature>
<evidence type="ECO:0000259" key="7">
    <source>
        <dbReference type="Pfam" id="PF10334"/>
    </source>
</evidence>
<dbReference type="STRING" id="1314790.A0A1Y1XB12"/>
<evidence type="ECO:0000256" key="6">
    <source>
        <dbReference type="SAM" id="Phobius"/>
    </source>
</evidence>
<dbReference type="InterPro" id="IPR023244">
    <property type="entry name" value="Brefeldin_A-sensitivity_4"/>
</dbReference>
<feature type="transmembrane region" description="Helical" evidence="6">
    <location>
        <begin position="797"/>
        <end position="822"/>
    </location>
</feature>
<dbReference type="AlphaFoldDB" id="A0A1Y1XB12"/>
<feature type="transmembrane region" description="Helical" evidence="6">
    <location>
        <begin position="761"/>
        <end position="777"/>
    </location>
</feature>
<dbReference type="Pfam" id="PF10334">
    <property type="entry name" value="BRE4"/>
    <property type="match status" value="1"/>
</dbReference>
<dbReference type="InParanoid" id="A0A1Y1XB12"/>
<dbReference type="Pfam" id="PF13515">
    <property type="entry name" value="FUSC_2"/>
    <property type="match status" value="1"/>
</dbReference>
<evidence type="ECO:0000256" key="5">
    <source>
        <dbReference type="SAM" id="MobiDB-lite"/>
    </source>
</evidence>
<evidence type="ECO:0000256" key="4">
    <source>
        <dbReference type="ARBA" id="ARBA00023136"/>
    </source>
</evidence>
<evidence type="ECO:0000313" key="10">
    <source>
        <dbReference type="Proteomes" id="UP000193498"/>
    </source>
</evidence>
<evidence type="ECO:0000256" key="3">
    <source>
        <dbReference type="ARBA" id="ARBA00022989"/>
    </source>
</evidence>
<protein>
    <submittedName>
        <fullName evidence="9">Uncharacterized protein</fullName>
    </submittedName>
</protein>
<comment type="subcellular location">
    <subcellularLocation>
        <location evidence="1">Membrane</location>
        <topology evidence="1">Multi-pass membrane protein</topology>
    </subcellularLocation>
</comment>
<proteinExistence type="predicted"/>
<feature type="transmembrane region" description="Helical" evidence="6">
    <location>
        <begin position="706"/>
        <end position="725"/>
    </location>
</feature>
<organism evidence="9 10">
    <name type="scientific">Basidiobolus meristosporus CBS 931.73</name>
    <dbReference type="NCBI Taxonomy" id="1314790"/>
    <lineage>
        <taxon>Eukaryota</taxon>
        <taxon>Fungi</taxon>
        <taxon>Fungi incertae sedis</taxon>
        <taxon>Zoopagomycota</taxon>
        <taxon>Entomophthoromycotina</taxon>
        <taxon>Basidiobolomycetes</taxon>
        <taxon>Basidiobolales</taxon>
        <taxon>Basidiobolaceae</taxon>
        <taxon>Basidiobolus</taxon>
    </lineage>
</organism>
<evidence type="ECO:0000256" key="2">
    <source>
        <dbReference type="ARBA" id="ARBA00022692"/>
    </source>
</evidence>
<dbReference type="PANTHER" id="PTHR47804">
    <property type="entry name" value="60S RIBOSOMAL PROTEIN L19"/>
    <property type="match status" value="1"/>
</dbReference>
<name>A0A1Y1XB12_9FUNG</name>
<dbReference type="InterPro" id="IPR052430">
    <property type="entry name" value="IVT-Associated"/>
</dbReference>
<dbReference type="FunCoup" id="A0A1Y1XB12">
    <property type="interactions" value="23"/>
</dbReference>
<feature type="region of interest" description="Disordered" evidence="5">
    <location>
        <begin position="132"/>
        <end position="156"/>
    </location>
</feature>
<evidence type="ECO:0000313" key="9">
    <source>
        <dbReference type="EMBL" id="ORX82626.1"/>
    </source>
</evidence>
<feature type="domain" description="DUF2421" evidence="7">
    <location>
        <begin position="817"/>
        <end position="1019"/>
    </location>
</feature>
<evidence type="ECO:0000256" key="1">
    <source>
        <dbReference type="ARBA" id="ARBA00004141"/>
    </source>
</evidence>
<feature type="domain" description="Integral membrane bound transporter" evidence="8">
    <location>
        <begin position="675"/>
        <end position="807"/>
    </location>
</feature>
<gene>
    <name evidence="9" type="ORF">K493DRAFT_342174</name>
</gene>
<feature type="region of interest" description="Disordered" evidence="5">
    <location>
        <begin position="49"/>
        <end position="70"/>
    </location>
</feature>
<dbReference type="OrthoDB" id="68611at2759"/>
<feature type="transmembrane region" description="Helical" evidence="6">
    <location>
        <begin position="731"/>
        <end position="749"/>
    </location>
</feature>
<dbReference type="GO" id="GO:0016020">
    <property type="term" value="C:membrane"/>
    <property type="evidence" value="ECO:0007669"/>
    <property type="project" value="UniProtKB-SubCell"/>
</dbReference>
<comment type="caution">
    <text evidence="9">The sequence shown here is derived from an EMBL/GenBank/DDBJ whole genome shotgun (WGS) entry which is preliminary data.</text>
</comment>
<feature type="transmembrane region" description="Helical" evidence="6">
    <location>
        <begin position="279"/>
        <end position="296"/>
    </location>
</feature>
<keyword evidence="2 6" id="KW-0812">Transmembrane</keyword>
<feature type="transmembrane region" description="Helical" evidence="6">
    <location>
        <begin position="654"/>
        <end position="671"/>
    </location>
</feature>
<accession>A0A1Y1XB12</accession>
<feature type="compositionally biased region" description="Low complexity" evidence="5">
    <location>
        <begin position="53"/>
        <end position="69"/>
    </location>
</feature>
<dbReference type="InterPro" id="IPR049453">
    <property type="entry name" value="Memb_transporter_dom"/>
</dbReference>
<feature type="compositionally biased region" description="Polar residues" evidence="5">
    <location>
        <begin position="145"/>
        <end position="154"/>
    </location>
</feature>
<dbReference type="Proteomes" id="UP000193498">
    <property type="component" value="Unassembled WGS sequence"/>
</dbReference>
<keyword evidence="3 6" id="KW-1133">Transmembrane helix</keyword>
<evidence type="ECO:0000259" key="8">
    <source>
        <dbReference type="Pfam" id="PF13515"/>
    </source>
</evidence>
<dbReference type="PRINTS" id="PR02047">
    <property type="entry name" value="BREFELDNASP4"/>
</dbReference>
<dbReference type="PANTHER" id="PTHR47804:SF3">
    <property type="entry name" value="PROTEIN BRE4"/>
    <property type="match status" value="1"/>
</dbReference>
<reference evidence="9 10" key="1">
    <citation type="submission" date="2016-07" db="EMBL/GenBank/DDBJ databases">
        <title>Pervasive Adenine N6-methylation of Active Genes in Fungi.</title>
        <authorList>
            <consortium name="DOE Joint Genome Institute"/>
            <person name="Mondo S.J."/>
            <person name="Dannebaum R.O."/>
            <person name="Kuo R.C."/>
            <person name="Labutti K."/>
            <person name="Haridas S."/>
            <person name="Kuo A."/>
            <person name="Salamov A."/>
            <person name="Ahrendt S.R."/>
            <person name="Lipzen A."/>
            <person name="Sullivan W."/>
            <person name="Andreopoulos W.B."/>
            <person name="Clum A."/>
            <person name="Lindquist E."/>
            <person name="Daum C."/>
            <person name="Ramamoorthy G.K."/>
            <person name="Gryganskyi A."/>
            <person name="Culley D."/>
            <person name="Magnuson J.K."/>
            <person name="James T.Y."/>
            <person name="O'Malley M.A."/>
            <person name="Stajich J.E."/>
            <person name="Spatafora J.W."/>
            <person name="Visel A."/>
            <person name="Grigoriev I.V."/>
        </authorList>
    </citation>
    <scope>NUCLEOTIDE SEQUENCE [LARGE SCALE GENOMIC DNA]</scope>
    <source>
        <strain evidence="9 10">CBS 931.73</strain>
    </source>
</reference>
<keyword evidence="4 6" id="KW-0472">Membrane</keyword>
<keyword evidence="10" id="KW-1185">Reference proteome</keyword>
<dbReference type="InterPro" id="IPR018820">
    <property type="entry name" value="BRE4-related_DUF2421"/>
</dbReference>